<keyword evidence="4" id="KW-0238">DNA-binding</keyword>
<dbReference type="InterPro" id="IPR013249">
    <property type="entry name" value="RNA_pol_sigma70_r4_t2"/>
</dbReference>
<evidence type="ECO:0000256" key="4">
    <source>
        <dbReference type="ARBA" id="ARBA00023125"/>
    </source>
</evidence>
<evidence type="ECO:0000256" key="5">
    <source>
        <dbReference type="ARBA" id="ARBA00023163"/>
    </source>
</evidence>
<gene>
    <name evidence="7" type="ORF">M6D93_16615</name>
</gene>
<evidence type="ECO:0000313" key="7">
    <source>
        <dbReference type="EMBL" id="UQX87909.1"/>
    </source>
</evidence>
<keyword evidence="8" id="KW-1185">Reference proteome</keyword>
<dbReference type="SUPFAM" id="SSF88659">
    <property type="entry name" value="Sigma3 and sigma4 domains of RNA polymerase sigma factors"/>
    <property type="match status" value="1"/>
</dbReference>
<dbReference type="PANTHER" id="PTHR43133">
    <property type="entry name" value="RNA POLYMERASE ECF-TYPE SIGMA FACTO"/>
    <property type="match status" value="1"/>
</dbReference>
<dbReference type="Pfam" id="PF08281">
    <property type="entry name" value="Sigma70_r4_2"/>
    <property type="match status" value="1"/>
</dbReference>
<protein>
    <submittedName>
        <fullName evidence="7">SigE family RNA polymerase sigma factor</fullName>
    </submittedName>
</protein>
<dbReference type="Gene3D" id="1.10.1740.10">
    <property type="match status" value="1"/>
</dbReference>
<evidence type="ECO:0000256" key="3">
    <source>
        <dbReference type="ARBA" id="ARBA00023082"/>
    </source>
</evidence>
<dbReference type="EMBL" id="CP097332">
    <property type="protein sequence ID" value="UQX87909.1"/>
    <property type="molecule type" value="Genomic_DNA"/>
</dbReference>
<feature type="domain" description="RNA polymerase sigma factor 70 region 4 type 2" evidence="6">
    <location>
        <begin position="144"/>
        <end position="195"/>
    </location>
</feature>
<accession>A0ABY4QYG2</accession>
<keyword evidence="3" id="KW-0731">Sigma factor</keyword>
<dbReference type="InterPro" id="IPR013325">
    <property type="entry name" value="RNA_pol_sigma_r2"/>
</dbReference>
<keyword evidence="5" id="KW-0804">Transcription</keyword>
<dbReference type="RefSeq" id="WP_249770899.1">
    <property type="nucleotide sequence ID" value="NZ_CP097332.1"/>
</dbReference>
<dbReference type="PANTHER" id="PTHR43133:SF50">
    <property type="entry name" value="ECF RNA POLYMERASE SIGMA FACTOR SIGM"/>
    <property type="match status" value="1"/>
</dbReference>
<comment type="similarity">
    <text evidence="1">Belongs to the sigma-70 factor family. ECF subfamily.</text>
</comment>
<evidence type="ECO:0000259" key="6">
    <source>
        <dbReference type="Pfam" id="PF08281"/>
    </source>
</evidence>
<dbReference type="NCBIfam" id="TIGR02937">
    <property type="entry name" value="sigma70-ECF"/>
    <property type="match status" value="1"/>
</dbReference>
<dbReference type="InterPro" id="IPR036388">
    <property type="entry name" value="WH-like_DNA-bd_sf"/>
</dbReference>
<evidence type="ECO:0000256" key="1">
    <source>
        <dbReference type="ARBA" id="ARBA00010641"/>
    </source>
</evidence>
<sequence>MSGKAEDERKRLDAADERKRLDAADERKRLDAADERKRLDAAFSAFVHAESDSLLKTAYLLTRNGPDAEELVQDSLVWLYPRWGQVQAAEHRLAYVRKSMVNRFLAGKRRMSATEVHFDDGYQGFVEKAGAQPDETAAVDSQDLLWRELGVLTERQRAAIVLRFFHDLPDSEVAGALDCRVGTVRSLISRALATLRATGSFADDAVGSYYLRNVN</sequence>
<dbReference type="InterPro" id="IPR039425">
    <property type="entry name" value="RNA_pol_sigma-70-like"/>
</dbReference>
<name>A0ABY4QYG2_9ACTN</name>
<dbReference type="InterPro" id="IPR014284">
    <property type="entry name" value="RNA_pol_sigma-70_dom"/>
</dbReference>
<proteinExistence type="inferred from homology"/>
<dbReference type="SUPFAM" id="SSF88946">
    <property type="entry name" value="Sigma2 domain of RNA polymerase sigma factors"/>
    <property type="match status" value="1"/>
</dbReference>
<dbReference type="Proteomes" id="UP001056336">
    <property type="component" value="Chromosome"/>
</dbReference>
<evidence type="ECO:0000256" key="2">
    <source>
        <dbReference type="ARBA" id="ARBA00023015"/>
    </source>
</evidence>
<evidence type="ECO:0000313" key="8">
    <source>
        <dbReference type="Proteomes" id="UP001056336"/>
    </source>
</evidence>
<keyword evidence="2" id="KW-0805">Transcription regulation</keyword>
<reference evidence="7" key="2">
    <citation type="submission" date="2022-05" db="EMBL/GenBank/DDBJ databases">
        <authorList>
            <person name="Kim J.-S."/>
            <person name="Lee K."/>
            <person name="Suh M."/>
            <person name="Eom M."/>
            <person name="Kim J.-S."/>
            <person name="Kim D.-S."/>
            <person name="Ko S.-H."/>
            <person name="Shin Y."/>
            <person name="Lee J.-S."/>
        </authorList>
    </citation>
    <scope>NUCLEOTIDE SEQUENCE</scope>
    <source>
        <strain evidence="7">N237</strain>
    </source>
</reference>
<dbReference type="Gene3D" id="1.10.10.10">
    <property type="entry name" value="Winged helix-like DNA-binding domain superfamily/Winged helix DNA-binding domain"/>
    <property type="match status" value="1"/>
</dbReference>
<reference evidence="7" key="1">
    <citation type="journal article" date="2018" name="Int. J. Syst. Evol. Microbiol.">
        <title>Jatrophihabitans telluris sp. nov., isolated from sediment soil of lava forest wetlands and the emended description of the genus Jatrophihabitans.</title>
        <authorList>
            <person name="Lee K.C."/>
            <person name="Suh M.K."/>
            <person name="Eom M.K."/>
            <person name="Kim K.K."/>
            <person name="Kim J.S."/>
            <person name="Kim D.S."/>
            <person name="Ko S.H."/>
            <person name="Shin Y.K."/>
            <person name="Lee J.S."/>
        </authorList>
    </citation>
    <scope>NUCLEOTIDE SEQUENCE</scope>
    <source>
        <strain evidence="7">N237</strain>
    </source>
</reference>
<organism evidence="7 8">
    <name type="scientific">Jatrophihabitans telluris</name>
    <dbReference type="NCBI Taxonomy" id="2038343"/>
    <lineage>
        <taxon>Bacteria</taxon>
        <taxon>Bacillati</taxon>
        <taxon>Actinomycetota</taxon>
        <taxon>Actinomycetes</taxon>
        <taxon>Jatrophihabitantales</taxon>
        <taxon>Jatrophihabitantaceae</taxon>
        <taxon>Jatrophihabitans</taxon>
    </lineage>
</organism>
<dbReference type="CDD" id="cd06171">
    <property type="entry name" value="Sigma70_r4"/>
    <property type="match status" value="1"/>
</dbReference>
<dbReference type="InterPro" id="IPR013324">
    <property type="entry name" value="RNA_pol_sigma_r3/r4-like"/>
</dbReference>